<reference evidence="2" key="2">
    <citation type="journal article" date="2015" name="Data Brief">
        <title>Shoot transcriptome of the giant reed, Arundo donax.</title>
        <authorList>
            <person name="Barrero R.A."/>
            <person name="Guerrero F.D."/>
            <person name="Moolhuijzen P."/>
            <person name="Goolsby J.A."/>
            <person name="Tidwell J."/>
            <person name="Bellgard S.E."/>
            <person name="Bellgard M.I."/>
        </authorList>
    </citation>
    <scope>NUCLEOTIDE SEQUENCE</scope>
    <source>
        <tissue evidence="2">Shoot tissue taken approximately 20 cm above the soil surface</tissue>
    </source>
</reference>
<accession>A0A0A8Y122</accession>
<reference evidence="2" key="1">
    <citation type="submission" date="2014-09" db="EMBL/GenBank/DDBJ databases">
        <authorList>
            <person name="Magalhaes I.L.F."/>
            <person name="Oliveira U."/>
            <person name="Santos F.R."/>
            <person name="Vidigal T.H.D.A."/>
            <person name="Brescovit A.D."/>
            <person name="Santos A.J."/>
        </authorList>
    </citation>
    <scope>NUCLEOTIDE SEQUENCE</scope>
    <source>
        <tissue evidence="2">Shoot tissue taken approximately 20 cm above the soil surface</tissue>
    </source>
</reference>
<feature type="transmembrane region" description="Helical" evidence="1">
    <location>
        <begin position="6"/>
        <end position="28"/>
    </location>
</feature>
<dbReference type="EMBL" id="GBRH01277836">
    <property type="protein sequence ID" value="JAD20059.1"/>
    <property type="molecule type" value="Transcribed_RNA"/>
</dbReference>
<proteinExistence type="predicted"/>
<name>A0A0A8Y122_ARUDO</name>
<evidence type="ECO:0000313" key="2">
    <source>
        <dbReference type="EMBL" id="JAD20059.1"/>
    </source>
</evidence>
<keyword evidence="1" id="KW-1133">Transmembrane helix</keyword>
<feature type="transmembrane region" description="Helical" evidence="1">
    <location>
        <begin position="83"/>
        <end position="109"/>
    </location>
</feature>
<evidence type="ECO:0000256" key="1">
    <source>
        <dbReference type="SAM" id="Phobius"/>
    </source>
</evidence>
<keyword evidence="1" id="KW-0812">Transmembrane</keyword>
<protein>
    <submittedName>
        <fullName evidence="2">Uncharacterized protein</fullName>
    </submittedName>
</protein>
<sequence>MYVSLFLSYISIYFFTSVSLIHLYLFFLPLSLSRVSLCLSLYHYLSFLVVLLGSSLSGPLSFSLFSPFMCISFFYLSKYFYIFLYICLFLPPHLWFLFASLSLFFSLFYP</sequence>
<keyword evidence="1" id="KW-0472">Membrane</keyword>
<organism evidence="2">
    <name type="scientific">Arundo donax</name>
    <name type="common">Giant reed</name>
    <name type="synonym">Donax arundinaceus</name>
    <dbReference type="NCBI Taxonomy" id="35708"/>
    <lineage>
        <taxon>Eukaryota</taxon>
        <taxon>Viridiplantae</taxon>
        <taxon>Streptophyta</taxon>
        <taxon>Embryophyta</taxon>
        <taxon>Tracheophyta</taxon>
        <taxon>Spermatophyta</taxon>
        <taxon>Magnoliopsida</taxon>
        <taxon>Liliopsida</taxon>
        <taxon>Poales</taxon>
        <taxon>Poaceae</taxon>
        <taxon>PACMAD clade</taxon>
        <taxon>Arundinoideae</taxon>
        <taxon>Arundineae</taxon>
        <taxon>Arundo</taxon>
    </lineage>
</organism>
<dbReference type="AlphaFoldDB" id="A0A0A8Y122"/>